<proteinExistence type="predicted"/>
<dbReference type="AlphaFoldDB" id="A0A0D0B2E5"/>
<dbReference type="InParanoid" id="A0A0D0B2E5"/>
<organism evidence="1 2">
    <name type="scientific">Suillus luteus UH-Slu-Lm8-n1</name>
    <dbReference type="NCBI Taxonomy" id="930992"/>
    <lineage>
        <taxon>Eukaryota</taxon>
        <taxon>Fungi</taxon>
        <taxon>Dikarya</taxon>
        <taxon>Basidiomycota</taxon>
        <taxon>Agaricomycotina</taxon>
        <taxon>Agaricomycetes</taxon>
        <taxon>Agaricomycetidae</taxon>
        <taxon>Boletales</taxon>
        <taxon>Suillineae</taxon>
        <taxon>Suillaceae</taxon>
        <taxon>Suillus</taxon>
    </lineage>
</organism>
<sequence length="77" mass="8981">MATTNHEGSLNTPFDRQPEPLQCLLWSNMSQTNQAIYIRTRPFFQAHFDWCRSVFIGTDLGPSSSRHIHNRWMTRGS</sequence>
<evidence type="ECO:0000313" key="2">
    <source>
        <dbReference type="Proteomes" id="UP000054485"/>
    </source>
</evidence>
<dbReference type="HOGENOM" id="CLU_2639732_0_0_1"/>
<dbReference type="EMBL" id="KN835295">
    <property type="protein sequence ID" value="KIK40652.1"/>
    <property type="molecule type" value="Genomic_DNA"/>
</dbReference>
<reference evidence="2" key="2">
    <citation type="submission" date="2015-01" db="EMBL/GenBank/DDBJ databases">
        <title>Evolutionary Origins and Diversification of the Mycorrhizal Mutualists.</title>
        <authorList>
            <consortium name="DOE Joint Genome Institute"/>
            <consortium name="Mycorrhizal Genomics Consortium"/>
            <person name="Kohler A."/>
            <person name="Kuo A."/>
            <person name="Nagy L.G."/>
            <person name="Floudas D."/>
            <person name="Copeland A."/>
            <person name="Barry K.W."/>
            <person name="Cichocki N."/>
            <person name="Veneault-Fourrey C."/>
            <person name="LaButti K."/>
            <person name="Lindquist E.A."/>
            <person name="Lipzen A."/>
            <person name="Lundell T."/>
            <person name="Morin E."/>
            <person name="Murat C."/>
            <person name="Riley R."/>
            <person name="Ohm R."/>
            <person name="Sun H."/>
            <person name="Tunlid A."/>
            <person name="Henrissat B."/>
            <person name="Grigoriev I.V."/>
            <person name="Hibbett D.S."/>
            <person name="Martin F."/>
        </authorList>
    </citation>
    <scope>NUCLEOTIDE SEQUENCE [LARGE SCALE GENOMIC DNA]</scope>
    <source>
        <strain evidence="2">UH-Slu-Lm8-n1</strain>
    </source>
</reference>
<keyword evidence="2" id="KW-1185">Reference proteome</keyword>
<gene>
    <name evidence="1" type="ORF">CY34DRAFT_256895</name>
</gene>
<reference evidence="1 2" key="1">
    <citation type="submission" date="2014-04" db="EMBL/GenBank/DDBJ databases">
        <authorList>
            <consortium name="DOE Joint Genome Institute"/>
            <person name="Kuo A."/>
            <person name="Ruytinx J."/>
            <person name="Rineau F."/>
            <person name="Colpaert J."/>
            <person name="Kohler A."/>
            <person name="Nagy L.G."/>
            <person name="Floudas D."/>
            <person name="Copeland A."/>
            <person name="Barry K.W."/>
            <person name="Cichocki N."/>
            <person name="Veneault-Fourrey C."/>
            <person name="LaButti K."/>
            <person name="Lindquist E.A."/>
            <person name="Lipzen A."/>
            <person name="Lundell T."/>
            <person name="Morin E."/>
            <person name="Murat C."/>
            <person name="Sun H."/>
            <person name="Tunlid A."/>
            <person name="Henrissat B."/>
            <person name="Grigoriev I.V."/>
            <person name="Hibbett D.S."/>
            <person name="Martin F."/>
            <person name="Nordberg H.P."/>
            <person name="Cantor M.N."/>
            <person name="Hua S.X."/>
        </authorList>
    </citation>
    <scope>NUCLEOTIDE SEQUENCE [LARGE SCALE GENOMIC DNA]</scope>
    <source>
        <strain evidence="1 2">UH-Slu-Lm8-n1</strain>
    </source>
</reference>
<accession>A0A0D0B2E5</accession>
<evidence type="ECO:0000313" key="1">
    <source>
        <dbReference type="EMBL" id="KIK40652.1"/>
    </source>
</evidence>
<protein>
    <submittedName>
        <fullName evidence="1">Uncharacterized protein</fullName>
    </submittedName>
</protein>
<dbReference type="Proteomes" id="UP000054485">
    <property type="component" value="Unassembled WGS sequence"/>
</dbReference>
<name>A0A0D0B2E5_9AGAM</name>